<feature type="domain" description="MCM10 OB-fold" evidence="2">
    <location>
        <begin position="86"/>
        <end position="182"/>
    </location>
</feature>
<evidence type="ECO:0000313" key="3">
    <source>
        <dbReference type="EMBL" id="KAL0334579.1"/>
    </source>
</evidence>
<comment type="caution">
    <text evidence="3">The sequence shown here is derived from an EMBL/GenBank/DDBJ whole genome shotgun (WGS) entry which is preliminary data.</text>
</comment>
<dbReference type="Gene3D" id="2.40.50.140">
    <property type="entry name" value="Nucleic acid-binding proteins"/>
    <property type="match status" value="1"/>
</dbReference>
<dbReference type="InterPro" id="IPR040184">
    <property type="entry name" value="Mcm10"/>
</dbReference>
<organism evidence="3">
    <name type="scientific">Sesamum radiatum</name>
    <name type="common">Black benniseed</name>
    <dbReference type="NCBI Taxonomy" id="300843"/>
    <lineage>
        <taxon>Eukaryota</taxon>
        <taxon>Viridiplantae</taxon>
        <taxon>Streptophyta</taxon>
        <taxon>Embryophyta</taxon>
        <taxon>Tracheophyta</taxon>
        <taxon>Spermatophyta</taxon>
        <taxon>Magnoliopsida</taxon>
        <taxon>eudicotyledons</taxon>
        <taxon>Gunneridae</taxon>
        <taxon>Pentapetalae</taxon>
        <taxon>asterids</taxon>
        <taxon>lamiids</taxon>
        <taxon>Lamiales</taxon>
        <taxon>Pedaliaceae</taxon>
        <taxon>Sesamum</taxon>
    </lineage>
</organism>
<dbReference type="PANTHER" id="PTHR13454">
    <property type="entry name" value="PROTEIN MCM10 HOMOLOG"/>
    <property type="match status" value="1"/>
</dbReference>
<gene>
    <name evidence="3" type="ORF">Sradi_4669800</name>
</gene>
<dbReference type="PANTHER" id="PTHR13454:SF11">
    <property type="entry name" value="PROTEIN MCM10 HOMOLOG"/>
    <property type="match status" value="1"/>
</dbReference>
<dbReference type="InterPro" id="IPR055065">
    <property type="entry name" value="OB_MCM10"/>
</dbReference>
<dbReference type="EMBL" id="JACGWJ010000021">
    <property type="protein sequence ID" value="KAL0334579.1"/>
    <property type="molecule type" value="Genomic_DNA"/>
</dbReference>
<protein>
    <recommendedName>
        <fullName evidence="2">MCM10 OB-fold domain-containing protein</fullName>
    </recommendedName>
</protein>
<dbReference type="GO" id="GO:0006270">
    <property type="term" value="P:DNA replication initiation"/>
    <property type="evidence" value="ECO:0007669"/>
    <property type="project" value="InterPro"/>
</dbReference>
<dbReference type="GO" id="GO:0003697">
    <property type="term" value="F:single-stranded DNA binding"/>
    <property type="evidence" value="ECO:0007669"/>
    <property type="project" value="InterPro"/>
</dbReference>
<feature type="region of interest" description="Disordered" evidence="1">
    <location>
        <begin position="16"/>
        <end position="38"/>
    </location>
</feature>
<reference evidence="3" key="1">
    <citation type="submission" date="2020-06" db="EMBL/GenBank/DDBJ databases">
        <authorList>
            <person name="Li T."/>
            <person name="Hu X."/>
            <person name="Zhang T."/>
            <person name="Song X."/>
            <person name="Zhang H."/>
            <person name="Dai N."/>
            <person name="Sheng W."/>
            <person name="Hou X."/>
            <person name="Wei L."/>
        </authorList>
    </citation>
    <scope>NUCLEOTIDE SEQUENCE</scope>
    <source>
        <strain evidence="3">G02</strain>
        <tissue evidence="3">Leaf</tissue>
    </source>
</reference>
<evidence type="ECO:0000256" key="1">
    <source>
        <dbReference type="SAM" id="MobiDB-lite"/>
    </source>
</evidence>
<evidence type="ECO:0000259" key="2">
    <source>
        <dbReference type="Pfam" id="PF22379"/>
    </source>
</evidence>
<reference evidence="3" key="2">
    <citation type="journal article" date="2024" name="Plant">
        <title>Genomic evolution and insights into agronomic trait innovations of Sesamum species.</title>
        <authorList>
            <person name="Miao H."/>
            <person name="Wang L."/>
            <person name="Qu L."/>
            <person name="Liu H."/>
            <person name="Sun Y."/>
            <person name="Le M."/>
            <person name="Wang Q."/>
            <person name="Wei S."/>
            <person name="Zheng Y."/>
            <person name="Lin W."/>
            <person name="Duan Y."/>
            <person name="Cao H."/>
            <person name="Xiong S."/>
            <person name="Wang X."/>
            <person name="Wei L."/>
            <person name="Li C."/>
            <person name="Ma Q."/>
            <person name="Ju M."/>
            <person name="Zhao R."/>
            <person name="Li G."/>
            <person name="Mu C."/>
            <person name="Tian Q."/>
            <person name="Mei H."/>
            <person name="Zhang T."/>
            <person name="Gao T."/>
            <person name="Zhang H."/>
        </authorList>
    </citation>
    <scope>NUCLEOTIDE SEQUENCE</scope>
    <source>
        <strain evidence="3">G02</strain>
    </source>
</reference>
<sequence length="282" mass="30915">MSNSNHQDDLDLLLSLEDRVLETPPASPSGYLSDDGMPNRSGYVDMSVFREAVQDCLDYNPKERSQKSEQGKSSSNIEVDKFSGLRIQNLLKGDTLSGCWATIGVLTEKGIPRTSSIGKAFTIWKMGCLDEATISLFLFGDAYQKSCEEKIGTIFALFNSTVRKDNKGSGFSLSVYSAKHILKLGTSADIGICQGKGKDGVACTALKQLIHQFTSADVVESIAATINRNLRTGFRDYLKSEGIYVVKPTDDRTNLTKSNRPVKVLSVEGLKKALRLELIQIL</sequence>
<dbReference type="Pfam" id="PF22379">
    <property type="entry name" value="OB_MCM10"/>
    <property type="match status" value="1"/>
</dbReference>
<dbReference type="InterPro" id="IPR012340">
    <property type="entry name" value="NA-bd_OB-fold"/>
</dbReference>
<dbReference type="GO" id="GO:0043596">
    <property type="term" value="C:nuclear replication fork"/>
    <property type="evidence" value="ECO:0007669"/>
    <property type="project" value="TreeGrafter"/>
</dbReference>
<accession>A0AAW2MT88</accession>
<proteinExistence type="predicted"/>
<dbReference type="GO" id="GO:0003688">
    <property type="term" value="F:DNA replication origin binding"/>
    <property type="evidence" value="ECO:0007669"/>
    <property type="project" value="TreeGrafter"/>
</dbReference>
<dbReference type="AlphaFoldDB" id="A0AAW2MT88"/>
<name>A0AAW2MT88_SESRA</name>